<evidence type="ECO:0000313" key="5">
    <source>
        <dbReference type="Proteomes" id="UP000007842"/>
    </source>
</evidence>
<feature type="domain" description="RlpA-like protein double-psi beta-barrel" evidence="3">
    <location>
        <begin position="39"/>
        <end position="134"/>
    </location>
</feature>
<dbReference type="KEGG" id="scy:SCATT_p11850"/>
<feature type="signal peptide" evidence="2">
    <location>
        <begin position="1"/>
        <end position="30"/>
    </location>
</feature>
<accession>G8XEV5</accession>
<dbReference type="EMBL" id="CP003229">
    <property type="protein sequence ID" value="AEW99378.1"/>
    <property type="molecule type" value="Genomic_DNA"/>
</dbReference>
<dbReference type="NCBIfam" id="NF041659">
    <property type="entry name" value="Papain_Inhib"/>
    <property type="match status" value="1"/>
</dbReference>
<dbReference type="GO" id="GO:0004867">
    <property type="term" value="F:serine-type endopeptidase inhibitor activity"/>
    <property type="evidence" value="ECO:0007669"/>
    <property type="project" value="InterPro"/>
</dbReference>
<dbReference type="KEGG" id="sct:SCAT_p0555"/>
<evidence type="ECO:0000259" key="3">
    <source>
        <dbReference type="Pfam" id="PF03330"/>
    </source>
</evidence>
<organism evidence="4 5">
    <name type="scientific">Streptantibioticus cattleyicolor (strain ATCC 35852 / DSM 46488 / JCM 4925 / NBRC 14057 / NRRL 8057)</name>
    <name type="common">Streptomyces cattleya</name>
    <dbReference type="NCBI Taxonomy" id="1003195"/>
    <lineage>
        <taxon>Bacteria</taxon>
        <taxon>Bacillati</taxon>
        <taxon>Actinomycetota</taxon>
        <taxon>Actinomycetes</taxon>
        <taxon>Kitasatosporales</taxon>
        <taxon>Streptomycetaceae</taxon>
        <taxon>Streptantibioticus</taxon>
    </lineage>
</organism>
<reference evidence="5" key="1">
    <citation type="submission" date="2011-12" db="EMBL/GenBank/DDBJ databases">
        <title>Complete genome sequence of Streptomyces cattleya strain DSM 46488.</title>
        <authorList>
            <person name="Ou H.-Y."/>
            <person name="Li P."/>
            <person name="Zhao C."/>
            <person name="O'Hagan D."/>
            <person name="Deng Z."/>
        </authorList>
    </citation>
    <scope>NUCLEOTIDE SEQUENCE [LARGE SCALE GENOMIC DNA]</scope>
    <source>
        <strain evidence="5">ATCC 35852 / DSM 46488 / JCM 4925 / NBRC 14057 / NRRL 8057</strain>
        <plasmid evidence="5">Plasmid pSCATT</plasmid>
    </source>
</reference>
<dbReference type="RefSeq" id="WP_014151010.1">
    <property type="nucleotide sequence ID" value="NC_016113.1"/>
</dbReference>
<dbReference type="PANTHER" id="PTHR31836:SF28">
    <property type="entry name" value="SRCR DOMAIN-CONTAINING PROTEIN-RELATED"/>
    <property type="match status" value="1"/>
</dbReference>
<dbReference type="AlphaFoldDB" id="F8JME3"/>
<keyword evidence="1 2" id="KW-0732">Signal</keyword>
<gene>
    <name evidence="4" type="ordered locus">SCATT_p11850</name>
</gene>
<accession>F8JME3</accession>
<keyword evidence="4" id="KW-0614">Plasmid</keyword>
<feature type="chain" id="PRO_5003373590" description="RlpA-like protein double-psi beta-barrel domain-containing protein" evidence="2">
    <location>
        <begin position="31"/>
        <end position="140"/>
    </location>
</feature>
<dbReference type="Pfam" id="PF03330">
    <property type="entry name" value="DPBB_1"/>
    <property type="match status" value="1"/>
</dbReference>
<dbReference type="OrthoDB" id="5499927at2"/>
<sequence>MHALKRLGPPVGVALGAAALAVLTAGPAFAGIPFGQPMSGRATWYDDAGYSACGTPIDASTQPIVAVGPSWWTSANPNNDPLCGGVSVKVTYNGTTITVPIRDKCFSCDAGHIDLSVPAFRQLADLGVGTINVTWQFVQG</sequence>
<dbReference type="InterPro" id="IPR048197">
    <property type="entry name" value="Papain_inhib"/>
</dbReference>
<evidence type="ECO:0000256" key="2">
    <source>
        <dbReference type="SAM" id="SignalP"/>
    </source>
</evidence>
<dbReference type="PATRIC" id="fig|1003195.11.peg.535"/>
<dbReference type="HOGENOM" id="CLU_047639_6_2_11"/>
<dbReference type="InterPro" id="IPR009009">
    <property type="entry name" value="RlpA-like_DPBB"/>
</dbReference>
<dbReference type="InterPro" id="IPR051477">
    <property type="entry name" value="Expansin_CellWall"/>
</dbReference>
<dbReference type="PANTHER" id="PTHR31836">
    <property type="match status" value="1"/>
</dbReference>
<keyword evidence="5" id="KW-1185">Reference proteome</keyword>
<dbReference type="Proteomes" id="UP000007842">
    <property type="component" value="Plasmid pSCATT"/>
</dbReference>
<geneLocation type="plasmid" evidence="4 5">
    <name>pSCATT</name>
</geneLocation>
<evidence type="ECO:0000256" key="1">
    <source>
        <dbReference type="ARBA" id="ARBA00022729"/>
    </source>
</evidence>
<dbReference type="SUPFAM" id="SSF50685">
    <property type="entry name" value="Barwin-like endoglucanases"/>
    <property type="match status" value="1"/>
</dbReference>
<dbReference type="Gene3D" id="2.40.40.10">
    <property type="entry name" value="RlpA-like domain"/>
    <property type="match status" value="1"/>
</dbReference>
<name>F8JME3_STREN</name>
<dbReference type="CDD" id="cd22273">
    <property type="entry name" value="DPBB_SPI-like"/>
    <property type="match status" value="1"/>
</dbReference>
<proteinExistence type="predicted"/>
<protein>
    <recommendedName>
        <fullName evidence="3">RlpA-like protein double-psi beta-barrel domain-containing protein</fullName>
    </recommendedName>
</protein>
<dbReference type="InterPro" id="IPR036908">
    <property type="entry name" value="RlpA-like_sf"/>
</dbReference>
<dbReference type="GO" id="GO:0004869">
    <property type="term" value="F:cysteine-type endopeptidase inhibitor activity"/>
    <property type="evidence" value="ECO:0007669"/>
    <property type="project" value="InterPro"/>
</dbReference>
<evidence type="ECO:0000313" key="4">
    <source>
        <dbReference type="EMBL" id="AEW99378.1"/>
    </source>
</evidence>